<dbReference type="STRING" id="515849.B2B3W1"/>
<dbReference type="KEGG" id="pan:PODANSg7700"/>
<dbReference type="eggNOG" id="ENOG502SJ7Y">
    <property type="taxonomic scope" value="Eukaryota"/>
</dbReference>
<dbReference type="EMBL" id="CU638744">
    <property type="protein sequence ID" value="CAP71797.1"/>
    <property type="molecule type" value="Genomic_DNA"/>
</dbReference>
<accession>B2B3W1</accession>
<dbReference type="Proteomes" id="UP000001197">
    <property type="component" value="Chromosome 6"/>
</dbReference>
<protein>
    <submittedName>
        <fullName evidence="1">Podospora anserina S mat+ genomic DNA chromosome 6, supercontig 2</fullName>
    </submittedName>
</protein>
<reference evidence="1" key="2">
    <citation type="submission" date="2008-07" db="EMBL/GenBank/DDBJ databases">
        <authorList>
            <person name="Genoscope - CEA"/>
        </authorList>
    </citation>
    <scope>NUCLEOTIDE SEQUENCE</scope>
    <source>
        <strain evidence="1">S mat+</strain>
    </source>
</reference>
<proteinExistence type="predicted"/>
<evidence type="ECO:0000313" key="3">
    <source>
        <dbReference type="Proteomes" id="UP000001197"/>
    </source>
</evidence>
<dbReference type="AlphaFoldDB" id="B2B3W1"/>
<gene>
    <name evidence="1" type="ORF">PODANS_6_7450</name>
</gene>
<dbReference type="RefSeq" id="XP_001910661.1">
    <property type="nucleotide sequence ID" value="XM_001910626.1"/>
</dbReference>
<reference evidence="2" key="4">
    <citation type="submission" date="2015-04" db="EMBL/GenBank/DDBJ databases">
        <title>Maintaining two mating types: Structure of the mating type locus and its role in heterokaryosis in Podospora anserina.</title>
        <authorList>
            <person name="Grognet P."/>
            <person name="Bidard F."/>
            <person name="Kuchly C."/>
            <person name="Chan Ho Tong L."/>
            <person name="Coppin E."/>
            <person name="Ait Benkhali J."/>
            <person name="Couloux A."/>
            <person name="Wincker P."/>
            <person name="Debuchy R."/>
            <person name="Silar P."/>
        </authorList>
    </citation>
    <scope>NUCLEOTIDE SEQUENCE</scope>
</reference>
<reference evidence="1 3" key="1">
    <citation type="journal article" date="2008" name="Genome Biol.">
        <title>The genome sequence of the model ascomycete fungus Podospora anserina.</title>
        <authorList>
            <person name="Espagne E."/>
            <person name="Lespinet O."/>
            <person name="Malagnac F."/>
            <person name="Da Silva C."/>
            <person name="Jaillon O."/>
            <person name="Porcel B.M."/>
            <person name="Couloux A."/>
            <person name="Aury J.-M."/>
            <person name="Segurens B."/>
            <person name="Poulain J."/>
            <person name="Anthouard V."/>
            <person name="Grossetete S."/>
            <person name="Khalili H."/>
            <person name="Coppin E."/>
            <person name="Dequard-Chablat M."/>
            <person name="Picard M."/>
            <person name="Contamine V."/>
            <person name="Arnaise S."/>
            <person name="Bourdais A."/>
            <person name="Berteaux-Lecellier V."/>
            <person name="Gautheret D."/>
            <person name="de Vries R.P."/>
            <person name="Battaglia E."/>
            <person name="Coutinho P.M."/>
            <person name="Danchin E.G.J."/>
            <person name="Henrissat B."/>
            <person name="El Khoury R."/>
            <person name="Sainsard-Chanet A."/>
            <person name="Boivin A."/>
            <person name="Pinan-Lucarre B."/>
            <person name="Sellem C.H."/>
            <person name="Debuchy R."/>
            <person name="Wincker P."/>
            <person name="Weissenbach J."/>
            <person name="Silar P."/>
        </authorList>
    </citation>
    <scope>NUCLEOTIDE SEQUENCE [LARGE SCALE GENOMIC DNA]</scope>
    <source>
        <strain evidence="3">S / ATCC MYA-4624 / DSM 980 / FGSC 10383</strain>
        <strain evidence="1">S mat+</strain>
    </source>
</reference>
<evidence type="ECO:0000313" key="2">
    <source>
        <dbReference type="EMBL" id="CDP31188.1"/>
    </source>
</evidence>
<dbReference type="EMBL" id="FO904941">
    <property type="protein sequence ID" value="CDP31188.1"/>
    <property type="molecule type" value="Genomic_DNA"/>
</dbReference>
<dbReference type="OrthoDB" id="3945550at2759"/>
<evidence type="ECO:0000313" key="1">
    <source>
        <dbReference type="EMBL" id="CAP71797.1"/>
    </source>
</evidence>
<dbReference type="HOGENOM" id="CLU_269279_0_0_1"/>
<reference evidence="3" key="3">
    <citation type="journal article" date="2014" name="Genetics">
        <title>Maintaining two mating types: Structure of the mating type locus and its role in heterokaryosis in Podospora anserina.</title>
        <authorList>
            <person name="Grognet P."/>
            <person name="Bidard F."/>
            <person name="Kuchly C."/>
            <person name="Tong L.C.H."/>
            <person name="Coppin E."/>
            <person name="Benkhali J.A."/>
            <person name="Couloux A."/>
            <person name="Wincker P."/>
            <person name="Debuchy R."/>
            <person name="Silar P."/>
        </authorList>
    </citation>
    <scope>GENOME REANNOTATION</scope>
    <source>
        <strain evidence="3">S / ATCC MYA-4624 / DSM 980 / FGSC 10383</strain>
    </source>
</reference>
<dbReference type="GeneID" id="6194401"/>
<organism evidence="1">
    <name type="scientific">Podospora anserina (strain S / ATCC MYA-4624 / DSM 980 / FGSC 10383)</name>
    <name type="common">Pleurage anserina</name>
    <dbReference type="NCBI Taxonomy" id="515849"/>
    <lineage>
        <taxon>Eukaryota</taxon>
        <taxon>Fungi</taxon>
        <taxon>Dikarya</taxon>
        <taxon>Ascomycota</taxon>
        <taxon>Pezizomycotina</taxon>
        <taxon>Sordariomycetes</taxon>
        <taxon>Sordariomycetidae</taxon>
        <taxon>Sordariales</taxon>
        <taxon>Podosporaceae</taxon>
        <taxon>Podospora</taxon>
        <taxon>Podospora anserina</taxon>
    </lineage>
</organism>
<name>B2B3W1_PODAN</name>
<sequence length="1215" mass="138850">MALNLTELPLELLLDICQLLGDTHEASLQCFALANKACYSIASLVLVRTLTFNITTLSNLRVDIQKCTSLLQRHHTFQHVRRLVLVGSHETFKLHVDNDDSQGDVELSRLGSWRFGPALSVDWGIHHRRLHGIPDHTDFACGAFAHKRTACAVYNEDAKWAPLADLILVLPALIDVIYKCPVQFPPCLLQTLHSKRHSHIFRLHLHTFRLQMLHQHDLSTADGITRDYHELALITSPCLHAIWLEDYDGRLSPEQESNTALIGRQLDALDQILTTEGLAPNLREIRSDYIHVDHIPSTYLQPCPYRSGWLPEDIGPRGARKQQVAIQHLELSCRIDPHRIMGFHIQRWAQLVDLSGLQTLELTAPVAPCALDKLLSLHLPALKTLSFRCWLLVKKKTVRKIQPQEQNRCGNLPPRSGCPRTSSVRYNHLRLLPSMASIHRLSTEVVLQICELLHEDHRPSLVSFALANKQYHTIASVSLFQKITFNITTPNRLEKHVAKCTGVLERNHAFQHVRSVVIVGSYDEEFYMRDGYYRSDLTERDKDNDMFHFHHWNAGRAPSLQWDINNARLHGIPDYSEFHERASANGFDSTDVREAYDMDEEWEPMAQLFDRLPGLREVVYKCPVQFPPCLLQALHDKMPQITPRLHLRAFKLRMMNDTITAWTDPDPHEMALLKSPCLDSLWFVDTVASWYRWISSRSGDSRDREEQKNLHAFGEMVDRWPIAPNLHEVGVMRNYTHVQGTRSDNILLAIMRNAAKKNTLRLKTLNLDCAYVSQILAMDPSLDLSMLRALHLLKMSHNSVIDALSAQSLPLLRDLSIQFIFTASWKEYDRVKQFVRGFRNLESLRVRGWDWSVASFSDWCGEITPYQTVRSLDLGCGEEYGGMSSSVQTELEIMFLGYVYSGVETLSLPIRRSKGDQHEVRLYQTLGRSFPKLKRLALTLEALLPSAERLPSEILNPAAPARTHLSGAPGVYRDPLGSWDPIVQSRESYSHLPFPKQPFIIYGCSPFLNGEILDLFINSAVDAKLARQIFDAISSSCHTSSRLDTMMVRSKALIRFRSAYNPEPESNGYVAGTGTGYGRCDPDGYIRPLLTGLTREWLLDTLLCDDSGEKVRVKEIGARAEGLKREPVDPQSVPITDQLALYMAELEELSRRKSCKRGKHLNERKGWWEDVRVSEENSLMVHFRELWPGRKEGGRGWWEDWESWDLETVSEQGHT</sequence>
<keyword evidence="3" id="KW-1185">Reference proteome</keyword>
<dbReference type="VEuPathDB" id="FungiDB:PODANS_6_7450"/>
<dbReference type="SUPFAM" id="SSF52047">
    <property type="entry name" value="RNI-like"/>
    <property type="match status" value="1"/>
</dbReference>